<gene>
    <name evidence="4" type="ORF">BVC80_9083g3</name>
</gene>
<dbReference type="STRING" id="56857.A0A200PR97"/>
<dbReference type="Pfam" id="PF04043">
    <property type="entry name" value="PMEI"/>
    <property type="match status" value="1"/>
</dbReference>
<dbReference type="SUPFAM" id="SSF101148">
    <property type="entry name" value="Plant invertase/pectin methylesterase inhibitor"/>
    <property type="match status" value="1"/>
</dbReference>
<dbReference type="InterPro" id="IPR035513">
    <property type="entry name" value="Invertase/methylesterase_inhib"/>
</dbReference>
<dbReference type="CDD" id="cd15795">
    <property type="entry name" value="PMEI-Pla_a_1_like"/>
    <property type="match status" value="1"/>
</dbReference>
<feature type="signal peptide" evidence="2">
    <location>
        <begin position="1"/>
        <end position="27"/>
    </location>
</feature>
<dbReference type="NCBIfam" id="TIGR01614">
    <property type="entry name" value="PME_inhib"/>
    <property type="match status" value="1"/>
</dbReference>
<dbReference type="PANTHER" id="PTHR31080:SF296">
    <property type="entry name" value="OS05G0360900 PROTEIN"/>
    <property type="match status" value="1"/>
</dbReference>
<name>A0A200PR97_MACCD</name>
<organism evidence="4 5">
    <name type="scientific">Macleaya cordata</name>
    <name type="common">Five-seeded plume-poppy</name>
    <name type="synonym">Bocconia cordata</name>
    <dbReference type="NCBI Taxonomy" id="56857"/>
    <lineage>
        <taxon>Eukaryota</taxon>
        <taxon>Viridiplantae</taxon>
        <taxon>Streptophyta</taxon>
        <taxon>Embryophyta</taxon>
        <taxon>Tracheophyta</taxon>
        <taxon>Spermatophyta</taxon>
        <taxon>Magnoliopsida</taxon>
        <taxon>Ranunculales</taxon>
        <taxon>Papaveraceae</taxon>
        <taxon>Papaveroideae</taxon>
        <taxon>Macleaya</taxon>
    </lineage>
</organism>
<dbReference type="InterPro" id="IPR051955">
    <property type="entry name" value="PME_Inhibitor"/>
</dbReference>
<evidence type="ECO:0000256" key="1">
    <source>
        <dbReference type="ARBA" id="ARBA00022729"/>
    </source>
</evidence>
<evidence type="ECO:0000313" key="5">
    <source>
        <dbReference type="Proteomes" id="UP000195402"/>
    </source>
</evidence>
<dbReference type="OrthoDB" id="846034at2759"/>
<keyword evidence="5" id="KW-1185">Reference proteome</keyword>
<dbReference type="InterPro" id="IPR006501">
    <property type="entry name" value="Pectinesterase_inhib_dom"/>
</dbReference>
<protein>
    <submittedName>
        <fullName evidence="4">Pectinesterase inhibitor domain</fullName>
    </submittedName>
</protein>
<evidence type="ECO:0000313" key="4">
    <source>
        <dbReference type="EMBL" id="OVA00719.1"/>
    </source>
</evidence>
<dbReference type="AlphaFoldDB" id="A0A200PR97"/>
<accession>A0A200PR97</accession>
<dbReference type="OMA" id="ILEVTMA"/>
<evidence type="ECO:0000256" key="2">
    <source>
        <dbReference type="SAM" id="SignalP"/>
    </source>
</evidence>
<keyword evidence="1 2" id="KW-0732">Signal</keyword>
<dbReference type="InParanoid" id="A0A200PR97"/>
<proteinExistence type="predicted"/>
<dbReference type="Proteomes" id="UP000195402">
    <property type="component" value="Unassembled WGS sequence"/>
</dbReference>
<feature type="chain" id="PRO_5013392544" evidence="2">
    <location>
        <begin position="28"/>
        <end position="216"/>
    </location>
</feature>
<dbReference type="Gene3D" id="1.20.140.40">
    <property type="entry name" value="Invertase/pectin methylesterase inhibitor family protein"/>
    <property type="match status" value="1"/>
</dbReference>
<evidence type="ECO:0000259" key="3">
    <source>
        <dbReference type="SMART" id="SM00856"/>
    </source>
</evidence>
<comment type="caution">
    <text evidence="4">The sequence shown here is derived from an EMBL/GenBank/DDBJ whole genome shotgun (WGS) entry which is preliminary data.</text>
</comment>
<feature type="domain" description="Pectinesterase inhibitor" evidence="3">
    <location>
        <begin position="46"/>
        <end position="204"/>
    </location>
</feature>
<dbReference type="SMART" id="SM00856">
    <property type="entry name" value="PMEI"/>
    <property type="match status" value="1"/>
</dbReference>
<sequence>MAETIQQTLLLLLIVFISFFHYDQSYAEAEAAAAAPAGTTRLENHRGLTFLERTCRQTQFYNLCISSLQSDTRTYYTADPKGLLRISIDLAKANASHILGYIDNFLDNDKPSSTMTLNITSIESCAEYYDDSVTNLQWAIEAFDGNDGEDYDATNGFIDDAITSTDYCNREIIEDNEVIVEELPEPLTNMNEIMSQLLHISQDILYDQHDEDNNLT</sequence>
<dbReference type="GO" id="GO:0004857">
    <property type="term" value="F:enzyme inhibitor activity"/>
    <property type="evidence" value="ECO:0007669"/>
    <property type="project" value="InterPro"/>
</dbReference>
<dbReference type="PANTHER" id="PTHR31080">
    <property type="entry name" value="PECTINESTERASE INHIBITOR-LIKE"/>
    <property type="match status" value="1"/>
</dbReference>
<reference evidence="4 5" key="1">
    <citation type="journal article" date="2017" name="Mol. Plant">
        <title>The Genome of Medicinal Plant Macleaya cordata Provides New Insights into Benzylisoquinoline Alkaloids Metabolism.</title>
        <authorList>
            <person name="Liu X."/>
            <person name="Liu Y."/>
            <person name="Huang P."/>
            <person name="Ma Y."/>
            <person name="Qing Z."/>
            <person name="Tang Q."/>
            <person name="Cao H."/>
            <person name="Cheng P."/>
            <person name="Zheng Y."/>
            <person name="Yuan Z."/>
            <person name="Zhou Y."/>
            <person name="Liu J."/>
            <person name="Tang Z."/>
            <person name="Zhuo Y."/>
            <person name="Zhang Y."/>
            <person name="Yu L."/>
            <person name="Huang J."/>
            <person name="Yang P."/>
            <person name="Peng Q."/>
            <person name="Zhang J."/>
            <person name="Jiang W."/>
            <person name="Zhang Z."/>
            <person name="Lin K."/>
            <person name="Ro D.K."/>
            <person name="Chen X."/>
            <person name="Xiong X."/>
            <person name="Shang Y."/>
            <person name="Huang S."/>
            <person name="Zeng J."/>
        </authorList>
    </citation>
    <scope>NUCLEOTIDE SEQUENCE [LARGE SCALE GENOMIC DNA]</scope>
    <source>
        <strain evidence="5">cv. BLH2017</strain>
        <tissue evidence="4">Root</tissue>
    </source>
</reference>
<dbReference type="EMBL" id="MVGT01004287">
    <property type="protein sequence ID" value="OVA00719.1"/>
    <property type="molecule type" value="Genomic_DNA"/>
</dbReference>
<dbReference type="InterPro" id="IPR034088">
    <property type="entry name" value="Pla_a_1-like"/>
</dbReference>